<protein>
    <submittedName>
        <fullName evidence="8">Serine--pyruvate aminotransferase / L-alanine:glyoxylate aminotransferase</fullName>
        <ecNumber evidence="8">2.6.1.44</ecNumber>
        <ecNumber evidence="8">2.6.1.51</ecNumber>
    </submittedName>
</protein>
<keyword evidence="3 8" id="KW-0032">Aminotransferase</keyword>
<evidence type="ECO:0000256" key="6">
    <source>
        <dbReference type="SAM" id="MobiDB-lite"/>
    </source>
</evidence>
<feature type="region of interest" description="Disordered" evidence="6">
    <location>
        <begin position="1"/>
        <end position="23"/>
    </location>
</feature>
<dbReference type="PANTHER" id="PTHR21152:SF40">
    <property type="entry name" value="ALANINE--GLYOXYLATE AMINOTRANSFERASE"/>
    <property type="match status" value="1"/>
</dbReference>
<evidence type="ECO:0000313" key="8">
    <source>
        <dbReference type="EMBL" id="VAW94592.1"/>
    </source>
</evidence>
<evidence type="ECO:0000256" key="5">
    <source>
        <dbReference type="ARBA" id="ARBA00022898"/>
    </source>
</evidence>
<evidence type="ECO:0000256" key="2">
    <source>
        <dbReference type="ARBA" id="ARBA00009236"/>
    </source>
</evidence>
<dbReference type="AlphaFoldDB" id="A0A3B1A4D0"/>
<evidence type="ECO:0000259" key="7">
    <source>
        <dbReference type="Pfam" id="PF00266"/>
    </source>
</evidence>
<dbReference type="InterPro" id="IPR020578">
    <property type="entry name" value="Aminotrans_V_PyrdxlP_BS"/>
</dbReference>
<dbReference type="PROSITE" id="PS00595">
    <property type="entry name" value="AA_TRANSFER_CLASS_5"/>
    <property type="match status" value="1"/>
</dbReference>
<dbReference type="Gene3D" id="3.90.1150.10">
    <property type="entry name" value="Aspartate Aminotransferase, domain 1"/>
    <property type="match status" value="1"/>
</dbReference>
<dbReference type="EC" id="2.6.1.51" evidence="8"/>
<dbReference type="GO" id="GO:0004760">
    <property type="term" value="F:L-serine-pyruvate transaminase activity"/>
    <property type="evidence" value="ECO:0007669"/>
    <property type="project" value="UniProtKB-EC"/>
</dbReference>
<evidence type="ECO:0000256" key="4">
    <source>
        <dbReference type="ARBA" id="ARBA00022679"/>
    </source>
</evidence>
<proteinExistence type="inferred from homology"/>
<dbReference type="FunFam" id="3.40.640.10:FF:000027">
    <property type="entry name" value="Serine--pyruvate aminotransferase, mitochondrial"/>
    <property type="match status" value="1"/>
</dbReference>
<reference evidence="8" key="1">
    <citation type="submission" date="2018-06" db="EMBL/GenBank/DDBJ databases">
        <authorList>
            <person name="Zhirakovskaya E."/>
        </authorList>
    </citation>
    <scope>NUCLEOTIDE SEQUENCE</scope>
</reference>
<evidence type="ECO:0000256" key="1">
    <source>
        <dbReference type="ARBA" id="ARBA00001933"/>
    </source>
</evidence>
<accession>A0A3B1A4D0</accession>
<comment type="similarity">
    <text evidence="2">Belongs to the class-V pyridoxal-phosphate-dependent aminotransferase family.</text>
</comment>
<feature type="domain" description="Aminotransferase class V" evidence="7">
    <location>
        <begin position="34"/>
        <end position="338"/>
    </location>
</feature>
<dbReference type="InterPro" id="IPR024169">
    <property type="entry name" value="SP_NH2Trfase/AEP_transaminase"/>
</dbReference>
<dbReference type="Gene3D" id="3.40.640.10">
    <property type="entry name" value="Type I PLP-dependent aspartate aminotransferase-like (Major domain)"/>
    <property type="match status" value="1"/>
</dbReference>
<dbReference type="Pfam" id="PF00266">
    <property type="entry name" value="Aminotran_5"/>
    <property type="match status" value="1"/>
</dbReference>
<evidence type="ECO:0000256" key="3">
    <source>
        <dbReference type="ARBA" id="ARBA00022576"/>
    </source>
</evidence>
<dbReference type="PIRSF" id="PIRSF000524">
    <property type="entry name" value="SPT"/>
    <property type="match status" value="1"/>
</dbReference>
<dbReference type="SUPFAM" id="SSF53383">
    <property type="entry name" value="PLP-dependent transferases"/>
    <property type="match status" value="1"/>
</dbReference>
<dbReference type="InterPro" id="IPR015422">
    <property type="entry name" value="PyrdxlP-dep_Trfase_small"/>
</dbReference>
<keyword evidence="5" id="KW-0663">Pyridoxal phosphate</keyword>
<dbReference type="InterPro" id="IPR000192">
    <property type="entry name" value="Aminotrans_V_dom"/>
</dbReference>
<gene>
    <name evidence="8" type="ORF">MNBD_GAMMA23-2321</name>
</gene>
<dbReference type="EC" id="2.6.1.44" evidence="8"/>
<dbReference type="InterPro" id="IPR015421">
    <property type="entry name" value="PyrdxlP-dep_Trfase_major"/>
</dbReference>
<keyword evidence="4 8" id="KW-0808">Transferase</keyword>
<name>A0A3B1A4D0_9ZZZZ</name>
<dbReference type="GO" id="GO:0005777">
    <property type="term" value="C:peroxisome"/>
    <property type="evidence" value="ECO:0007669"/>
    <property type="project" value="TreeGrafter"/>
</dbReference>
<dbReference type="EMBL" id="UOFT01000039">
    <property type="protein sequence ID" value="VAW94592.1"/>
    <property type="molecule type" value="Genomic_DNA"/>
</dbReference>
<dbReference type="PANTHER" id="PTHR21152">
    <property type="entry name" value="AMINOTRANSFERASE CLASS V"/>
    <property type="match status" value="1"/>
</dbReference>
<sequence length="392" mass="42019">MTISSFNPTPRTLMGPGPSDVSPRVLDALSRPTIGHLDPEFVSMMDEMKQLLQYAFKTKNELTFPVSAPGSAGMETCFINLVEPGDKVIVCQNGVFGGRMKENVSRCGGTAVMVEDEWGKAVDIAKVEQALKDNPDAKILAFVHAETSTGAQSDAKALTALAHQHDCLVIVDAVTSLGGTELRVDDWGIDAIYSGTQKCLSAPPGLSPVSFNERAAEVIKNRKTPVQSWFLDLSLVMGYWGSGAKRAYHHTAPVNNLYGLHESLVILQEEGLENSWARHAKMHLALRAGIEAMGLNFIVAEADRLPQLNAVTIPDGVDDTAVRTKLLNDYNLEIGAGLGALAGKVWRIGLMGFACNAKNIEYCLNALDEVLTGMGAKINSGVAVNAAKAKLT</sequence>
<dbReference type="InterPro" id="IPR015424">
    <property type="entry name" value="PyrdxlP-dep_Trfase"/>
</dbReference>
<dbReference type="CDD" id="cd06451">
    <property type="entry name" value="AGAT_like"/>
    <property type="match status" value="1"/>
</dbReference>
<keyword evidence="8" id="KW-0670">Pyruvate</keyword>
<comment type="cofactor">
    <cofactor evidence="1">
        <name>pyridoxal 5'-phosphate</name>
        <dbReference type="ChEBI" id="CHEBI:597326"/>
    </cofactor>
</comment>
<feature type="compositionally biased region" description="Polar residues" evidence="6">
    <location>
        <begin position="1"/>
        <end position="10"/>
    </location>
</feature>
<dbReference type="GO" id="GO:0019265">
    <property type="term" value="P:glycine biosynthetic process, by transamination of glyoxylate"/>
    <property type="evidence" value="ECO:0007669"/>
    <property type="project" value="TreeGrafter"/>
</dbReference>
<organism evidence="8">
    <name type="scientific">hydrothermal vent metagenome</name>
    <dbReference type="NCBI Taxonomy" id="652676"/>
    <lineage>
        <taxon>unclassified sequences</taxon>
        <taxon>metagenomes</taxon>
        <taxon>ecological metagenomes</taxon>
    </lineage>
</organism>
<dbReference type="GO" id="GO:0008453">
    <property type="term" value="F:alanine-glyoxylate transaminase activity"/>
    <property type="evidence" value="ECO:0007669"/>
    <property type="project" value="UniProtKB-EC"/>
</dbReference>